<dbReference type="OrthoDB" id="91303at2759"/>
<evidence type="ECO:0000256" key="1">
    <source>
        <dbReference type="SAM" id="MobiDB-lite"/>
    </source>
</evidence>
<feature type="compositionally biased region" description="Polar residues" evidence="1">
    <location>
        <begin position="107"/>
        <end position="120"/>
    </location>
</feature>
<name>A0A9W6XIU8_9STRA</name>
<protein>
    <submittedName>
        <fullName evidence="2">Unnamed protein product</fullName>
    </submittedName>
</protein>
<proteinExistence type="predicted"/>
<feature type="region of interest" description="Disordered" evidence="1">
    <location>
        <begin position="71"/>
        <end position="148"/>
    </location>
</feature>
<comment type="caution">
    <text evidence="2">The sequence shown here is derived from an EMBL/GenBank/DDBJ whole genome shotgun (WGS) entry which is preliminary data.</text>
</comment>
<dbReference type="AlphaFoldDB" id="A0A9W6XIU8"/>
<keyword evidence="3" id="KW-1185">Reference proteome</keyword>
<evidence type="ECO:0000313" key="3">
    <source>
        <dbReference type="Proteomes" id="UP001165121"/>
    </source>
</evidence>
<sequence length="182" mass="20151">MIFAFGKVNGTLVATGPSPWHPQDREGNNVCAYCDRSRHNIRQCRGLQKDLQHGRLKAGTVLPANFVFKGNSKRDHSYRNSKNWNQGRSNDNGRKNRRDKNNGSGRHQNGSSGKYQYSDQGKNRPLDSDSDDEAENGSKRKVFHHQHHDTGLVAAATLVSPPVSLTAQANIALDPTIDAHPS</sequence>
<reference evidence="2" key="1">
    <citation type="submission" date="2023-04" db="EMBL/GenBank/DDBJ databases">
        <title>Phytophthora fragariaefolia NBRC 109709.</title>
        <authorList>
            <person name="Ichikawa N."/>
            <person name="Sato H."/>
            <person name="Tonouchi N."/>
        </authorList>
    </citation>
    <scope>NUCLEOTIDE SEQUENCE</scope>
    <source>
        <strain evidence="2">NBRC 109709</strain>
    </source>
</reference>
<organism evidence="2 3">
    <name type="scientific">Phytophthora fragariaefolia</name>
    <dbReference type="NCBI Taxonomy" id="1490495"/>
    <lineage>
        <taxon>Eukaryota</taxon>
        <taxon>Sar</taxon>
        <taxon>Stramenopiles</taxon>
        <taxon>Oomycota</taxon>
        <taxon>Peronosporomycetes</taxon>
        <taxon>Peronosporales</taxon>
        <taxon>Peronosporaceae</taxon>
        <taxon>Phytophthora</taxon>
    </lineage>
</organism>
<accession>A0A9W6XIU8</accession>
<dbReference type="EMBL" id="BSXT01001149">
    <property type="protein sequence ID" value="GMF39280.1"/>
    <property type="molecule type" value="Genomic_DNA"/>
</dbReference>
<evidence type="ECO:0000313" key="2">
    <source>
        <dbReference type="EMBL" id="GMF39280.1"/>
    </source>
</evidence>
<gene>
    <name evidence="2" type="ORF">Pfra01_001161600</name>
</gene>
<dbReference type="Proteomes" id="UP001165121">
    <property type="component" value="Unassembled WGS sequence"/>
</dbReference>